<dbReference type="InterPro" id="IPR001041">
    <property type="entry name" value="2Fe-2S_ferredoxin-type"/>
</dbReference>
<keyword evidence="4 7" id="KW-0560">Oxidoreductase</keyword>
<dbReference type="InterPro" id="IPR016166">
    <property type="entry name" value="FAD-bd_PCMH"/>
</dbReference>
<evidence type="ECO:0000259" key="6">
    <source>
        <dbReference type="PROSITE" id="PS51387"/>
    </source>
</evidence>
<name>A0ABY7TLT3_9SPHN</name>
<dbReference type="SUPFAM" id="SSF56176">
    <property type="entry name" value="FAD-binding/transporter-associated domain-like"/>
    <property type="match status" value="1"/>
</dbReference>
<dbReference type="PANTHER" id="PTHR45444:SF3">
    <property type="entry name" value="XANTHINE DEHYDROGENASE"/>
    <property type="match status" value="1"/>
</dbReference>
<dbReference type="SMART" id="SM01092">
    <property type="entry name" value="CO_deh_flav_C"/>
    <property type="match status" value="1"/>
</dbReference>
<dbReference type="Pfam" id="PF03450">
    <property type="entry name" value="CO_deh_flav_C"/>
    <property type="match status" value="1"/>
</dbReference>
<dbReference type="InterPro" id="IPR036683">
    <property type="entry name" value="CO_DH_flav_C_dom_sf"/>
</dbReference>
<dbReference type="InterPro" id="IPR016208">
    <property type="entry name" value="Ald_Oxase/xanthine_DH-like"/>
</dbReference>
<sequence>MTGARFLLDGEIIAPGPVDPTGTLLDWLRTRARRTGTKEGCAEGDCGACTVLVGELAGDGMAWRAVNACILFLPALDGKALLTVESLGTPRALHPVQQAMVERHGSQCGFCTPGIVMSLYARSIDAAGSGGSAADLLGGNLCRCTGYGPILDVARDIVPEARDDGATIAALQAIQRDAALDFTWADPIVGTTRRWIAPRTADEFAAVMLRHPDARIVAGATDVGLWVTKMGRIIDTVVSIADIADLRDTQDSDAGLTIGAGVRYAEAQAALGGLHPDLGELVRRIAGAQVRNAGTIGGNIANGSPIGDMPPALIALGATLTLRRGDERRTMPLEDYFLAYGKQDRQPGEWVESVFVPRPAPTDIVRIVKLSKRFDSDISAVCAAIRLTMAGEIVTAARIAFGGMAGTPKRAPAAEAALTGAPLSAASLDSAARALAEDYQPLDDLRGTSAYRLEAAGNILRRMWHERSAPAGLLALEAVDG</sequence>
<keyword evidence="3" id="KW-0274">FAD</keyword>
<dbReference type="InterPro" id="IPR006058">
    <property type="entry name" value="2Fe2S_fd_BS"/>
</dbReference>
<keyword evidence="2" id="KW-0479">Metal-binding</keyword>
<keyword evidence="5" id="KW-0408">Iron</keyword>
<dbReference type="SUPFAM" id="SSF47741">
    <property type="entry name" value="CO dehydrogenase ISP C-domain like"/>
    <property type="match status" value="1"/>
</dbReference>
<protein>
    <submittedName>
        <fullName evidence="7">Xanthine dehydrogenase small subunit</fullName>
        <ecNumber evidence="7">1.17.1.4</ecNumber>
    </submittedName>
</protein>
<proteinExistence type="predicted"/>
<dbReference type="InterPro" id="IPR036884">
    <property type="entry name" value="2Fe-2S-bd_dom_sf"/>
</dbReference>
<dbReference type="Gene3D" id="3.30.390.50">
    <property type="entry name" value="CO dehydrogenase flavoprotein, C-terminal domain"/>
    <property type="match status" value="1"/>
</dbReference>
<dbReference type="SUPFAM" id="SSF55447">
    <property type="entry name" value="CO dehydrogenase flavoprotein C-terminal domain-like"/>
    <property type="match status" value="1"/>
</dbReference>
<dbReference type="Proteomes" id="UP001220395">
    <property type="component" value="Chromosome"/>
</dbReference>
<keyword evidence="1" id="KW-0285">Flavoprotein</keyword>
<dbReference type="Pfam" id="PF01799">
    <property type="entry name" value="Fer2_2"/>
    <property type="match status" value="1"/>
</dbReference>
<dbReference type="EMBL" id="CP117411">
    <property type="protein sequence ID" value="WCT73721.1"/>
    <property type="molecule type" value="Genomic_DNA"/>
</dbReference>
<dbReference type="Gene3D" id="3.10.20.30">
    <property type="match status" value="1"/>
</dbReference>
<dbReference type="InterPro" id="IPR002888">
    <property type="entry name" value="2Fe-2S-bd"/>
</dbReference>
<dbReference type="InterPro" id="IPR016169">
    <property type="entry name" value="FAD-bd_PCMH_sub2"/>
</dbReference>
<evidence type="ECO:0000256" key="5">
    <source>
        <dbReference type="ARBA" id="ARBA00023004"/>
    </source>
</evidence>
<dbReference type="PANTHER" id="PTHR45444">
    <property type="entry name" value="XANTHINE DEHYDROGENASE"/>
    <property type="match status" value="1"/>
</dbReference>
<dbReference type="InterPro" id="IPR012175">
    <property type="entry name" value="Xanth_DH_ssu_bac"/>
</dbReference>
<dbReference type="Pfam" id="PF00111">
    <property type="entry name" value="Fer2"/>
    <property type="match status" value="1"/>
</dbReference>
<dbReference type="Gene3D" id="1.10.150.120">
    <property type="entry name" value="[2Fe-2S]-binding domain"/>
    <property type="match status" value="1"/>
</dbReference>
<evidence type="ECO:0000256" key="3">
    <source>
        <dbReference type="ARBA" id="ARBA00022827"/>
    </source>
</evidence>
<evidence type="ECO:0000313" key="7">
    <source>
        <dbReference type="EMBL" id="WCT73721.1"/>
    </source>
</evidence>
<accession>A0ABY7TLT3</accession>
<dbReference type="InterPro" id="IPR016167">
    <property type="entry name" value="FAD-bd_PCMH_sub1"/>
</dbReference>
<organism evidence="7 8">
    <name type="scientific">Sphingomonas naphthae</name>
    <dbReference type="NCBI Taxonomy" id="1813468"/>
    <lineage>
        <taxon>Bacteria</taxon>
        <taxon>Pseudomonadati</taxon>
        <taxon>Pseudomonadota</taxon>
        <taxon>Alphaproteobacteria</taxon>
        <taxon>Sphingomonadales</taxon>
        <taxon>Sphingomonadaceae</taxon>
        <taxon>Sphingomonas</taxon>
    </lineage>
</organism>
<feature type="domain" description="FAD-binding PCMH-type" evidence="6">
    <location>
        <begin position="188"/>
        <end position="361"/>
    </location>
</feature>
<dbReference type="Gene3D" id="3.30.43.10">
    <property type="entry name" value="Uridine Diphospho-n-acetylenolpyruvylglucosamine Reductase, domain 2"/>
    <property type="match status" value="1"/>
</dbReference>
<keyword evidence="8" id="KW-1185">Reference proteome</keyword>
<dbReference type="InterPro" id="IPR002346">
    <property type="entry name" value="Mopterin_DH_FAD-bd"/>
</dbReference>
<dbReference type="InterPro" id="IPR036318">
    <property type="entry name" value="FAD-bd_PCMH-like_sf"/>
</dbReference>
<dbReference type="Pfam" id="PF00941">
    <property type="entry name" value="FAD_binding_5"/>
    <property type="match status" value="1"/>
</dbReference>
<dbReference type="InterPro" id="IPR036010">
    <property type="entry name" value="2Fe-2S_ferredoxin-like_sf"/>
</dbReference>
<dbReference type="PIRSF" id="PIRSF036557">
    <property type="entry name" value="XdhA_RC"/>
    <property type="match status" value="1"/>
</dbReference>
<dbReference type="GO" id="GO:0004854">
    <property type="term" value="F:xanthine dehydrogenase activity"/>
    <property type="evidence" value="ECO:0007669"/>
    <property type="project" value="UniProtKB-EC"/>
</dbReference>
<dbReference type="SUPFAM" id="SSF54292">
    <property type="entry name" value="2Fe-2S ferredoxin-like"/>
    <property type="match status" value="1"/>
</dbReference>
<dbReference type="EC" id="1.17.1.4" evidence="7"/>
<dbReference type="InterPro" id="IPR005107">
    <property type="entry name" value="CO_DH_flav_C"/>
</dbReference>
<evidence type="ECO:0000256" key="2">
    <source>
        <dbReference type="ARBA" id="ARBA00022723"/>
    </source>
</evidence>
<gene>
    <name evidence="7" type="primary">xdhA</name>
    <name evidence="7" type="ORF">PQ455_00370</name>
</gene>
<dbReference type="PROSITE" id="PS51387">
    <property type="entry name" value="FAD_PCMH"/>
    <property type="match status" value="1"/>
</dbReference>
<dbReference type="NCBIfam" id="TIGR02963">
    <property type="entry name" value="xanthine_xdhA"/>
    <property type="match status" value="1"/>
</dbReference>
<dbReference type="InterPro" id="IPR012675">
    <property type="entry name" value="Beta-grasp_dom_sf"/>
</dbReference>
<dbReference type="InterPro" id="IPR014307">
    <property type="entry name" value="Xanthine_DH_ssu"/>
</dbReference>
<evidence type="ECO:0000313" key="8">
    <source>
        <dbReference type="Proteomes" id="UP001220395"/>
    </source>
</evidence>
<dbReference type="RefSeq" id="WP_273688179.1">
    <property type="nucleotide sequence ID" value="NZ_CP117411.1"/>
</dbReference>
<evidence type="ECO:0000256" key="1">
    <source>
        <dbReference type="ARBA" id="ARBA00022630"/>
    </source>
</evidence>
<dbReference type="Gene3D" id="3.30.465.10">
    <property type="match status" value="1"/>
</dbReference>
<dbReference type="PROSITE" id="PS00197">
    <property type="entry name" value="2FE2S_FER_1"/>
    <property type="match status" value="1"/>
</dbReference>
<reference evidence="7 8" key="1">
    <citation type="submission" date="2023-02" db="EMBL/GenBank/DDBJ databases">
        <title>Genome sequence of Sphingomonas naphthae.</title>
        <authorList>
            <person name="Kim S."/>
            <person name="Heo J."/>
            <person name="Kwon S.-W."/>
        </authorList>
    </citation>
    <scope>NUCLEOTIDE SEQUENCE [LARGE SCALE GENOMIC DNA]</scope>
    <source>
        <strain evidence="7 8">KACC 18716</strain>
    </source>
</reference>
<evidence type="ECO:0000256" key="4">
    <source>
        <dbReference type="ARBA" id="ARBA00023002"/>
    </source>
</evidence>